<dbReference type="AlphaFoldDB" id="A0A2U1N4X5"/>
<dbReference type="EMBL" id="PKPP01003616">
    <property type="protein sequence ID" value="PWA68504.1"/>
    <property type="molecule type" value="Genomic_DNA"/>
</dbReference>
<evidence type="ECO:0000313" key="3">
    <source>
        <dbReference type="Proteomes" id="UP000245207"/>
    </source>
</evidence>
<organism evidence="2 3">
    <name type="scientific">Artemisia annua</name>
    <name type="common">Sweet wormwood</name>
    <dbReference type="NCBI Taxonomy" id="35608"/>
    <lineage>
        <taxon>Eukaryota</taxon>
        <taxon>Viridiplantae</taxon>
        <taxon>Streptophyta</taxon>
        <taxon>Embryophyta</taxon>
        <taxon>Tracheophyta</taxon>
        <taxon>Spermatophyta</taxon>
        <taxon>Magnoliopsida</taxon>
        <taxon>eudicotyledons</taxon>
        <taxon>Gunneridae</taxon>
        <taxon>Pentapetalae</taxon>
        <taxon>asterids</taxon>
        <taxon>campanulids</taxon>
        <taxon>Asterales</taxon>
        <taxon>Asteraceae</taxon>
        <taxon>Asteroideae</taxon>
        <taxon>Anthemideae</taxon>
        <taxon>Artemisiinae</taxon>
        <taxon>Artemisia</taxon>
    </lineage>
</organism>
<sequence>MKEDNQLLNFCKYKSAKDARHEKAMEESNVFPSKTLRESEVQYRVERERTESLHKQNQEEMDSQEQHYNDSLKGFQEARNKEDDSFDKLMQEERKRADQPFSAADPQKRDEKFEEMKEFEEEREKLMRLHDKKIAELQNKYLKDKVELEQGFNADLTRFRDKYAPKA</sequence>
<dbReference type="PANTHER" id="PTHR46602">
    <property type="entry name" value="PROTEIN SUPPRESSOR OF GENE SILENCING 3"/>
    <property type="match status" value="1"/>
</dbReference>
<protein>
    <submittedName>
        <fullName evidence="2">XS domain-containing protein</fullName>
    </submittedName>
</protein>
<name>A0A2U1N4X5_ARTAN</name>
<dbReference type="GO" id="GO:0051607">
    <property type="term" value="P:defense response to virus"/>
    <property type="evidence" value="ECO:0007669"/>
    <property type="project" value="InterPro"/>
</dbReference>
<dbReference type="PANTHER" id="PTHR46602:SF1">
    <property type="entry name" value="PROTEIN SUPPRESSOR OF GENE SILENCING 3"/>
    <property type="match status" value="1"/>
</dbReference>
<dbReference type="InterPro" id="IPR044287">
    <property type="entry name" value="SGS3"/>
</dbReference>
<dbReference type="Proteomes" id="UP000245207">
    <property type="component" value="Unassembled WGS sequence"/>
</dbReference>
<comment type="caution">
    <text evidence="2">The sequence shown here is derived from an EMBL/GenBank/DDBJ whole genome shotgun (WGS) entry which is preliminary data.</text>
</comment>
<dbReference type="GO" id="GO:0031047">
    <property type="term" value="P:regulatory ncRNA-mediated gene silencing"/>
    <property type="evidence" value="ECO:0007669"/>
    <property type="project" value="InterPro"/>
</dbReference>
<keyword evidence="3" id="KW-1185">Reference proteome</keyword>
<proteinExistence type="predicted"/>
<dbReference type="OrthoDB" id="1936239at2759"/>
<dbReference type="STRING" id="35608.A0A2U1N4X5"/>
<feature type="compositionally biased region" description="Basic and acidic residues" evidence="1">
    <location>
        <begin position="41"/>
        <end position="98"/>
    </location>
</feature>
<gene>
    <name evidence="2" type="ORF">CTI12_AA152820</name>
</gene>
<reference evidence="2 3" key="1">
    <citation type="journal article" date="2018" name="Mol. Plant">
        <title>The genome of Artemisia annua provides insight into the evolution of Asteraceae family and artemisinin biosynthesis.</title>
        <authorList>
            <person name="Shen Q."/>
            <person name="Zhang L."/>
            <person name="Liao Z."/>
            <person name="Wang S."/>
            <person name="Yan T."/>
            <person name="Shi P."/>
            <person name="Liu M."/>
            <person name="Fu X."/>
            <person name="Pan Q."/>
            <person name="Wang Y."/>
            <person name="Lv Z."/>
            <person name="Lu X."/>
            <person name="Zhang F."/>
            <person name="Jiang W."/>
            <person name="Ma Y."/>
            <person name="Chen M."/>
            <person name="Hao X."/>
            <person name="Li L."/>
            <person name="Tang Y."/>
            <person name="Lv G."/>
            <person name="Zhou Y."/>
            <person name="Sun X."/>
            <person name="Brodelius P.E."/>
            <person name="Rose J.K.C."/>
            <person name="Tang K."/>
        </authorList>
    </citation>
    <scope>NUCLEOTIDE SEQUENCE [LARGE SCALE GENOMIC DNA]</scope>
    <source>
        <strain evidence="3">cv. Huhao1</strain>
        <tissue evidence="2">Leaf</tissue>
    </source>
</reference>
<accession>A0A2U1N4X5</accession>
<evidence type="ECO:0000256" key="1">
    <source>
        <dbReference type="SAM" id="MobiDB-lite"/>
    </source>
</evidence>
<evidence type="ECO:0000313" key="2">
    <source>
        <dbReference type="EMBL" id="PWA68504.1"/>
    </source>
</evidence>
<feature type="region of interest" description="Disordered" evidence="1">
    <location>
        <begin position="41"/>
        <end position="112"/>
    </location>
</feature>